<comment type="subcellular location">
    <subcellularLocation>
        <location evidence="13">Cytoplasm</location>
    </subcellularLocation>
</comment>
<dbReference type="GO" id="GO:0006310">
    <property type="term" value="P:DNA recombination"/>
    <property type="evidence" value="ECO:0007669"/>
    <property type="project" value="UniProtKB-UniRule"/>
</dbReference>
<dbReference type="CDD" id="cd16962">
    <property type="entry name" value="RuvC"/>
    <property type="match status" value="1"/>
</dbReference>
<accession>A0A223I2K9</accession>
<evidence type="ECO:0000256" key="14">
    <source>
        <dbReference type="NCBIfam" id="TIGR00228"/>
    </source>
</evidence>
<keyword evidence="11 13" id="KW-0234">DNA repair</keyword>
<dbReference type="RefSeq" id="WP_094397948.1">
    <property type="nucleotide sequence ID" value="NZ_CP016893.1"/>
</dbReference>
<organism evidence="15 16">
    <name type="scientific">Thermoanaerobacterium thermosaccharolyticum</name>
    <name type="common">Clostridium thermosaccharolyticum</name>
    <dbReference type="NCBI Taxonomy" id="1517"/>
    <lineage>
        <taxon>Bacteria</taxon>
        <taxon>Bacillati</taxon>
        <taxon>Bacillota</taxon>
        <taxon>Clostridia</taxon>
        <taxon>Thermoanaerobacterales</taxon>
        <taxon>Thermoanaerobacteraceae</taxon>
        <taxon>Thermoanaerobacterium</taxon>
    </lineage>
</organism>
<evidence type="ECO:0000256" key="4">
    <source>
        <dbReference type="ARBA" id="ARBA00022723"/>
    </source>
</evidence>
<feature type="active site" evidence="13">
    <location>
        <position position="140"/>
    </location>
</feature>
<dbReference type="NCBIfam" id="TIGR00228">
    <property type="entry name" value="ruvC"/>
    <property type="match status" value="1"/>
</dbReference>
<feature type="binding site" evidence="13">
    <location>
        <position position="140"/>
    </location>
    <ligand>
        <name>Mg(2+)</name>
        <dbReference type="ChEBI" id="CHEBI:18420"/>
        <label>1</label>
    </ligand>
</feature>
<dbReference type="PANTHER" id="PTHR30194">
    <property type="entry name" value="CROSSOVER JUNCTION ENDODEOXYRIBONUCLEASE RUVC"/>
    <property type="match status" value="1"/>
</dbReference>
<dbReference type="PANTHER" id="PTHR30194:SF3">
    <property type="entry name" value="CROSSOVER JUNCTION ENDODEOXYRIBONUCLEASE RUVC"/>
    <property type="match status" value="1"/>
</dbReference>
<keyword evidence="4 13" id="KW-0479">Metal-binding</keyword>
<feature type="active site" evidence="13">
    <location>
        <position position="67"/>
    </location>
</feature>
<dbReference type="FunFam" id="3.30.420.10:FF:000002">
    <property type="entry name" value="Crossover junction endodeoxyribonuclease RuvC"/>
    <property type="match status" value="1"/>
</dbReference>
<dbReference type="PROSITE" id="PS01321">
    <property type="entry name" value="RUVC"/>
    <property type="match status" value="1"/>
</dbReference>
<feature type="binding site" evidence="13">
    <location>
        <position position="67"/>
    </location>
    <ligand>
        <name>Mg(2+)</name>
        <dbReference type="ChEBI" id="CHEBI:18420"/>
        <label>2</label>
    </ligand>
</feature>
<comment type="subunit">
    <text evidence="13">Homodimer which binds Holliday junction (HJ) DNA. The HJ becomes 2-fold symmetrical on binding to RuvC with unstacked arms; it has a different conformation from HJ DNA in complex with RuvA. In the full resolvosome a probable DNA-RuvA(4)-RuvB(12)-RuvC(2) complex forms which resolves the HJ.</text>
</comment>
<evidence type="ECO:0000256" key="1">
    <source>
        <dbReference type="ARBA" id="ARBA00009518"/>
    </source>
</evidence>
<keyword evidence="5 13" id="KW-0255">Endonuclease</keyword>
<dbReference type="GO" id="GO:0048476">
    <property type="term" value="C:Holliday junction resolvase complex"/>
    <property type="evidence" value="ECO:0007669"/>
    <property type="project" value="UniProtKB-UniRule"/>
</dbReference>
<dbReference type="NCBIfam" id="NF000711">
    <property type="entry name" value="PRK00039.2-1"/>
    <property type="match status" value="1"/>
</dbReference>
<dbReference type="GO" id="GO:0003677">
    <property type="term" value="F:DNA binding"/>
    <property type="evidence" value="ECO:0007669"/>
    <property type="project" value="UniProtKB-KW"/>
</dbReference>
<keyword evidence="8 13" id="KW-0460">Magnesium</keyword>
<comment type="catalytic activity">
    <reaction evidence="12 13">
        <text>Endonucleolytic cleavage at a junction such as a reciprocal single-stranded crossover between two homologous DNA duplexes (Holliday junction).</text>
        <dbReference type="EC" id="3.1.21.10"/>
    </reaction>
</comment>
<dbReference type="Gene3D" id="3.30.420.10">
    <property type="entry name" value="Ribonuclease H-like superfamily/Ribonuclease H"/>
    <property type="match status" value="1"/>
</dbReference>
<comment type="function">
    <text evidence="13">The RuvA-RuvB-RuvC complex processes Holliday junction (HJ) DNA during genetic recombination and DNA repair. Endonuclease that resolves HJ intermediates. Cleaves cruciform DNA by making single-stranded nicks across the HJ at symmetrical positions within the homologous arms, yielding a 5'-phosphate and a 3'-hydroxyl group; requires a central core of homology in the junction. The consensus cleavage sequence is 5'-(A/T)TT(C/G)-3'. Cleavage occurs on the 3'-side of the TT dinucleotide at the point of strand exchange. HJ branch migration catalyzed by RuvA-RuvB allows RuvC to scan DNA until it finds its consensus sequence, where it cleaves and resolves the cruciform DNA.</text>
</comment>
<dbReference type="SUPFAM" id="SSF53098">
    <property type="entry name" value="Ribonuclease H-like"/>
    <property type="match status" value="1"/>
</dbReference>
<dbReference type="InterPro" id="IPR036397">
    <property type="entry name" value="RNaseH_sf"/>
</dbReference>
<sequence length="165" mass="18021">MRIIGIDPGIAIMGYGIIDDDCGKFKVLEYGAITTRAGIKKSIRLKDIYDGTILLIEKYRPDVMAIEELFFNKNAKTVITIGESRGVAILAAVNCGIDVFEYTPLQVKQSVVGYGRAEKKQVQNMVKAILGLNEIPKPDDVADALAVALCHCNSNIMNMKLGSLK</sequence>
<evidence type="ECO:0000313" key="15">
    <source>
        <dbReference type="EMBL" id="AST58877.1"/>
    </source>
</evidence>
<name>A0A223I2K9_THETR</name>
<dbReference type="HAMAP" id="MF_00034">
    <property type="entry name" value="RuvC"/>
    <property type="match status" value="1"/>
</dbReference>
<keyword evidence="10 13" id="KW-0233">DNA recombination</keyword>
<dbReference type="EMBL" id="CP016893">
    <property type="protein sequence ID" value="AST58877.1"/>
    <property type="molecule type" value="Genomic_DNA"/>
</dbReference>
<keyword evidence="7 13" id="KW-0378">Hydrolase</keyword>
<dbReference type="Proteomes" id="UP000214975">
    <property type="component" value="Chromosome"/>
</dbReference>
<dbReference type="InterPro" id="IPR012337">
    <property type="entry name" value="RNaseH-like_sf"/>
</dbReference>
<keyword evidence="6 13" id="KW-0227">DNA damage</keyword>
<dbReference type="GO" id="GO:0008821">
    <property type="term" value="F:crossover junction DNA endonuclease activity"/>
    <property type="evidence" value="ECO:0007669"/>
    <property type="project" value="UniProtKB-UniRule"/>
</dbReference>
<dbReference type="AlphaFoldDB" id="A0A223I2K9"/>
<dbReference type="GO" id="GO:0005737">
    <property type="term" value="C:cytoplasm"/>
    <property type="evidence" value="ECO:0007669"/>
    <property type="project" value="UniProtKB-SubCell"/>
</dbReference>
<keyword evidence="9 13" id="KW-0238">DNA-binding</keyword>
<evidence type="ECO:0000256" key="9">
    <source>
        <dbReference type="ARBA" id="ARBA00023125"/>
    </source>
</evidence>
<protein>
    <recommendedName>
        <fullName evidence="13 14">Crossover junction endodeoxyribonuclease RuvC</fullName>
        <ecNumber evidence="13 14">3.1.21.10</ecNumber>
    </recommendedName>
    <alternativeName>
        <fullName evidence="13">Holliday junction nuclease RuvC</fullName>
    </alternativeName>
    <alternativeName>
        <fullName evidence="13">Holliday junction resolvase RuvC</fullName>
    </alternativeName>
</protein>
<evidence type="ECO:0000256" key="12">
    <source>
        <dbReference type="ARBA" id="ARBA00029354"/>
    </source>
</evidence>
<comment type="similarity">
    <text evidence="1 13">Belongs to the RuvC family.</text>
</comment>
<comment type="cofactor">
    <cofactor evidence="13">
        <name>Mg(2+)</name>
        <dbReference type="ChEBI" id="CHEBI:18420"/>
    </cofactor>
    <text evidence="13">Binds 2 Mg(2+) ion per subunit.</text>
</comment>
<evidence type="ECO:0000256" key="10">
    <source>
        <dbReference type="ARBA" id="ARBA00023172"/>
    </source>
</evidence>
<feature type="binding site" evidence="13">
    <location>
        <position position="7"/>
    </location>
    <ligand>
        <name>Mg(2+)</name>
        <dbReference type="ChEBI" id="CHEBI:18420"/>
        <label>1</label>
    </ligand>
</feature>
<keyword evidence="3 13" id="KW-0540">Nuclease</keyword>
<keyword evidence="2 13" id="KW-0963">Cytoplasm</keyword>
<dbReference type="InterPro" id="IPR002176">
    <property type="entry name" value="X-over_junc_endoDNase_RuvC"/>
</dbReference>
<evidence type="ECO:0000256" key="6">
    <source>
        <dbReference type="ARBA" id="ARBA00022763"/>
    </source>
</evidence>
<reference evidence="15 16" key="1">
    <citation type="submission" date="2016-08" db="EMBL/GenBank/DDBJ databases">
        <title>A novel genetic cassette of butanologenic Thermoanaerobacterium thermosaccharolyticum that directly convert cellulose to butanol.</title>
        <authorList>
            <person name="Li T."/>
            <person name="He J."/>
        </authorList>
    </citation>
    <scope>NUCLEOTIDE SEQUENCE [LARGE SCALE GENOMIC DNA]</scope>
    <source>
        <strain evidence="15 16">TG57</strain>
    </source>
</reference>
<evidence type="ECO:0000256" key="5">
    <source>
        <dbReference type="ARBA" id="ARBA00022759"/>
    </source>
</evidence>
<dbReference type="GO" id="GO:0006281">
    <property type="term" value="P:DNA repair"/>
    <property type="evidence" value="ECO:0007669"/>
    <property type="project" value="UniProtKB-UniRule"/>
</dbReference>
<evidence type="ECO:0000256" key="2">
    <source>
        <dbReference type="ARBA" id="ARBA00022490"/>
    </source>
</evidence>
<evidence type="ECO:0000256" key="7">
    <source>
        <dbReference type="ARBA" id="ARBA00022801"/>
    </source>
</evidence>
<feature type="active site" evidence="13">
    <location>
        <position position="7"/>
    </location>
</feature>
<evidence type="ECO:0000313" key="16">
    <source>
        <dbReference type="Proteomes" id="UP000214975"/>
    </source>
</evidence>
<dbReference type="Pfam" id="PF02075">
    <property type="entry name" value="RuvC"/>
    <property type="match status" value="1"/>
</dbReference>
<dbReference type="EC" id="3.1.21.10" evidence="13 14"/>
<evidence type="ECO:0000256" key="11">
    <source>
        <dbReference type="ARBA" id="ARBA00023204"/>
    </source>
</evidence>
<proteinExistence type="inferred from homology"/>
<evidence type="ECO:0000256" key="13">
    <source>
        <dbReference type="HAMAP-Rule" id="MF_00034"/>
    </source>
</evidence>
<dbReference type="PRINTS" id="PR00696">
    <property type="entry name" value="RSOLVASERUVC"/>
</dbReference>
<dbReference type="GO" id="GO:0000287">
    <property type="term" value="F:magnesium ion binding"/>
    <property type="evidence" value="ECO:0007669"/>
    <property type="project" value="UniProtKB-UniRule"/>
</dbReference>
<gene>
    <name evidence="13" type="primary">ruvC</name>
    <name evidence="15" type="ORF">Thert_03105</name>
</gene>
<dbReference type="InterPro" id="IPR020563">
    <property type="entry name" value="X-over_junc_endoDNase_Mg_BS"/>
</dbReference>
<evidence type="ECO:0000256" key="8">
    <source>
        <dbReference type="ARBA" id="ARBA00022842"/>
    </source>
</evidence>
<evidence type="ECO:0000256" key="3">
    <source>
        <dbReference type="ARBA" id="ARBA00022722"/>
    </source>
</evidence>